<reference evidence="4 5" key="1">
    <citation type="submission" date="2023-04" db="EMBL/GenBank/DDBJ databases">
        <title>Marinobulbifer ophiurae gen. nov., sp. Nov., isolate from tissue of brittle star Ophioplocus japonicus.</title>
        <authorList>
            <person name="Kawano K."/>
            <person name="Sawayama S."/>
            <person name="Nakagawa S."/>
        </authorList>
    </citation>
    <scope>NUCLEOTIDE SEQUENCE [LARGE SCALE GENOMIC DNA]</scope>
    <source>
        <strain evidence="4 5">NKW57</strain>
    </source>
</reference>
<keyword evidence="2" id="KW-0812">Transmembrane</keyword>
<dbReference type="PROSITE" id="PS51724">
    <property type="entry name" value="SPOR"/>
    <property type="match status" value="1"/>
</dbReference>
<dbReference type="PANTHER" id="PTHR38687:SF1">
    <property type="entry name" value="CELL DIVISION PROTEIN DEDD"/>
    <property type="match status" value="1"/>
</dbReference>
<keyword evidence="2" id="KW-1133">Transmembrane helix</keyword>
<dbReference type="InterPro" id="IPR007730">
    <property type="entry name" value="SPOR-like_dom"/>
</dbReference>
<dbReference type="EMBL" id="BSYJ01000001">
    <property type="protein sequence ID" value="GMG86206.1"/>
    <property type="molecule type" value="Genomic_DNA"/>
</dbReference>
<dbReference type="RefSeq" id="WP_285762710.1">
    <property type="nucleotide sequence ID" value="NZ_BSYJ01000001.1"/>
</dbReference>
<evidence type="ECO:0000256" key="1">
    <source>
        <dbReference type="SAM" id="MobiDB-lite"/>
    </source>
</evidence>
<dbReference type="Pfam" id="PF05036">
    <property type="entry name" value="SPOR"/>
    <property type="match status" value="1"/>
</dbReference>
<feature type="transmembrane region" description="Helical" evidence="2">
    <location>
        <begin position="16"/>
        <end position="36"/>
    </location>
</feature>
<evidence type="ECO:0000313" key="5">
    <source>
        <dbReference type="Proteomes" id="UP001224392"/>
    </source>
</evidence>
<dbReference type="InterPro" id="IPR036680">
    <property type="entry name" value="SPOR-like_sf"/>
</dbReference>
<accession>A0ABQ6LVW4</accession>
<feature type="compositionally biased region" description="Basic and acidic residues" evidence="1">
    <location>
        <begin position="94"/>
        <end position="104"/>
    </location>
</feature>
<comment type="caution">
    <text evidence="4">The sequence shown here is derived from an EMBL/GenBank/DDBJ whole genome shotgun (WGS) entry which is preliminary data.</text>
</comment>
<keyword evidence="5" id="KW-1185">Reference proteome</keyword>
<proteinExistence type="predicted"/>
<protein>
    <submittedName>
        <fullName evidence="4">SPOR domain-containing protein</fullName>
    </submittedName>
</protein>
<organism evidence="4 5">
    <name type="scientific">Biformimicrobium ophioploci</name>
    <dbReference type="NCBI Taxonomy" id="3036711"/>
    <lineage>
        <taxon>Bacteria</taxon>
        <taxon>Pseudomonadati</taxon>
        <taxon>Pseudomonadota</taxon>
        <taxon>Gammaproteobacteria</taxon>
        <taxon>Cellvibrionales</taxon>
        <taxon>Microbulbiferaceae</taxon>
        <taxon>Biformimicrobium</taxon>
    </lineage>
</organism>
<evidence type="ECO:0000313" key="4">
    <source>
        <dbReference type="EMBL" id="GMG86206.1"/>
    </source>
</evidence>
<dbReference type="InterPro" id="IPR052521">
    <property type="entry name" value="Cell_div_SPOR-domain"/>
</dbReference>
<keyword evidence="2" id="KW-0472">Membrane</keyword>
<name>A0ABQ6LVW4_9GAMM</name>
<evidence type="ECO:0000256" key="2">
    <source>
        <dbReference type="SAM" id="Phobius"/>
    </source>
</evidence>
<feature type="compositionally biased region" description="Low complexity" evidence="1">
    <location>
        <begin position="113"/>
        <end position="126"/>
    </location>
</feature>
<dbReference type="PANTHER" id="PTHR38687">
    <property type="entry name" value="CELL DIVISION PROTEIN DEDD-RELATED"/>
    <property type="match status" value="1"/>
</dbReference>
<sequence>MARRNARRSAKKGKPAWVWFLLGNFVGGFAVFILFLSDLKQAQPVASNKTAKAESRQPVAQPKFDFYTLLKETEVPVPESSAPARPRPSTPKPARVESEPERTRLAPSTTSLANSRNAAATPAPTRPSAEALVYVLQAASFKSAQDAQRLRAELSLSNLDVSIEAANVAGGTRHRVLVGPYASSDEVARARTVLARHQLKPLVLKRPAG</sequence>
<dbReference type="Gene3D" id="3.30.70.1070">
    <property type="entry name" value="Sporulation related repeat"/>
    <property type="match status" value="1"/>
</dbReference>
<dbReference type="Proteomes" id="UP001224392">
    <property type="component" value="Unassembled WGS sequence"/>
</dbReference>
<feature type="region of interest" description="Disordered" evidence="1">
    <location>
        <begin position="75"/>
        <end position="126"/>
    </location>
</feature>
<gene>
    <name evidence="4" type="ORF">MNKW57_05270</name>
</gene>
<evidence type="ECO:0000259" key="3">
    <source>
        <dbReference type="PROSITE" id="PS51724"/>
    </source>
</evidence>
<feature type="domain" description="SPOR" evidence="3">
    <location>
        <begin position="128"/>
        <end position="206"/>
    </location>
</feature>
<dbReference type="SUPFAM" id="SSF110997">
    <property type="entry name" value="Sporulation related repeat"/>
    <property type="match status" value="1"/>
</dbReference>